<evidence type="ECO:0000256" key="1">
    <source>
        <dbReference type="SAM" id="MobiDB-lite"/>
    </source>
</evidence>
<comment type="caution">
    <text evidence="3">The sequence shown here is derived from an EMBL/GenBank/DDBJ whole genome shotgun (WGS) entry which is preliminary data.</text>
</comment>
<dbReference type="Proteomes" id="UP001075354">
    <property type="component" value="Chromosome 12"/>
</dbReference>
<feature type="region of interest" description="Disordered" evidence="1">
    <location>
        <begin position="103"/>
        <end position="131"/>
    </location>
</feature>
<gene>
    <name evidence="3" type="ORF">ONE63_002199</name>
</gene>
<accession>A0AAV7XAD4</accession>
<reference evidence="3" key="1">
    <citation type="submission" date="2022-12" db="EMBL/GenBank/DDBJ databases">
        <title>Chromosome-level genome assembly of the bean flower thrips Megalurothrips usitatus.</title>
        <authorList>
            <person name="Ma L."/>
            <person name="Liu Q."/>
            <person name="Li H."/>
            <person name="Cai W."/>
        </authorList>
    </citation>
    <scope>NUCLEOTIDE SEQUENCE</scope>
    <source>
        <strain evidence="3">Cailab_2022a</strain>
    </source>
</reference>
<name>A0AAV7XAD4_9NEOP</name>
<protein>
    <submittedName>
        <fullName evidence="3">Uncharacterized protein</fullName>
    </submittedName>
</protein>
<evidence type="ECO:0000256" key="2">
    <source>
        <dbReference type="SAM" id="Phobius"/>
    </source>
</evidence>
<keyword evidence="2" id="KW-0812">Transmembrane</keyword>
<feature type="transmembrane region" description="Helical" evidence="2">
    <location>
        <begin position="136"/>
        <end position="159"/>
    </location>
</feature>
<keyword evidence="2" id="KW-1133">Transmembrane helix</keyword>
<dbReference type="AlphaFoldDB" id="A0AAV7XAD4"/>
<feature type="region of interest" description="Disordered" evidence="1">
    <location>
        <begin position="1"/>
        <end position="25"/>
    </location>
</feature>
<dbReference type="EMBL" id="JAPTSV010000012">
    <property type="protein sequence ID" value="KAJ1521853.1"/>
    <property type="molecule type" value="Genomic_DNA"/>
</dbReference>
<keyword evidence="4" id="KW-1185">Reference proteome</keyword>
<proteinExistence type="predicted"/>
<evidence type="ECO:0000313" key="3">
    <source>
        <dbReference type="EMBL" id="KAJ1521853.1"/>
    </source>
</evidence>
<evidence type="ECO:0000313" key="4">
    <source>
        <dbReference type="Proteomes" id="UP001075354"/>
    </source>
</evidence>
<organism evidence="3 4">
    <name type="scientific">Megalurothrips usitatus</name>
    <name type="common">bean blossom thrips</name>
    <dbReference type="NCBI Taxonomy" id="439358"/>
    <lineage>
        <taxon>Eukaryota</taxon>
        <taxon>Metazoa</taxon>
        <taxon>Ecdysozoa</taxon>
        <taxon>Arthropoda</taxon>
        <taxon>Hexapoda</taxon>
        <taxon>Insecta</taxon>
        <taxon>Pterygota</taxon>
        <taxon>Neoptera</taxon>
        <taxon>Paraneoptera</taxon>
        <taxon>Thysanoptera</taxon>
        <taxon>Terebrantia</taxon>
        <taxon>Thripoidea</taxon>
        <taxon>Thripidae</taxon>
        <taxon>Megalurothrips</taxon>
    </lineage>
</organism>
<sequence length="201" mass="20470">MKLRRLQVAETGAGPSPKGDVPGLGYPIDVDVSATKSAPSTGSFKYVRESGCQPSKTLVSSRFARDVGALAMDDDVDVLRMEDVGYASQDEVQDEALVLNTGGAAPKKLQRGARGARDRGESDGAQVGPRAPGASVATLAVVGVVTLVVLAAAAIASIASRTARHKTPVDVVGLVPVVGGSSGSAEALAHVVEGSEKMKHL</sequence>
<keyword evidence="2" id="KW-0472">Membrane</keyword>